<dbReference type="InterPro" id="IPR018422">
    <property type="entry name" value="Cation/H_exchanger_CPA1"/>
</dbReference>
<organism evidence="13 14">
    <name type="scientific">Caenorhabditis nigoni</name>
    <dbReference type="NCBI Taxonomy" id="1611254"/>
    <lineage>
        <taxon>Eukaryota</taxon>
        <taxon>Metazoa</taxon>
        <taxon>Ecdysozoa</taxon>
        <taxon>Nematoda</taxon>
        <taxon>Chromadorea</taxon>
        <taxon>Rhabditida</taxon>
        <taxon>Rhabditina</taxon>
        <taxon>Rhabditomorpha</taxon>
        <taxon>Rhabditoidea</taxon>
        <taxon>Rhabditidae</taxon>
        <taxon>Peloderinae</taxon>
        <taxon>Caenorhabditis</taxon>
    </lineage>
</organism>
<dbReference type="GO" id="GO:0051453">
    <property type="term" value="P:regulation of intracellular pH"/>
    <property type="evidence" value="ECO:0007669"/>
    <property type="project" value="TreeGrafter"/>
</dbReference>
<feature type="transmembrane region" description="Helical" evidence="11">
    <location>
        <begin position="279"/>
        <end position="298"/>
    </location>
</feature>
<feature type="transmembrane region" description="Helical" evidence="11">
    <location>
        <begin position="541"/>
        <end position="560"/>
    </location>
</feature>
<feature type="transmembrane region" description="Helical" evidence="11">
    <location>
        <begin position="472"/>
        <end position="497"/>
    </location>
</feature>
<dbReference type="EMBL" id="PDUG01000006">
    <property type="protein sequence ID" value="PIC18928.1"/>
    <property type="molecule type" value="Genomic_DNA"/>
</dbReference>
<evidence type="ECO:0000256" key="3">
    <source>
        <dbReference type="ARBA" id="ARBA00022692"/>
    </source>
</evidence>
<dbReference type="Gene3D" id="6.10.140.1330">
    <property type="match status" value="1"/>
</dbReference>
<feature type="transmembrane region" description="Helical" evidence="11">
    <location>
        <begin position="159"/>
        <end position="178"/>
    </location>
</feature>
<keyword evidence="9" id="KW-0050">Antiport</keyword>
<keyword evidence="4 11" id="KW-1133">Transmembrane helix</keyword>
<comment type="subcellular location">
    <subcellularLocation>
        <location evidence="1">Membrane</location>
        <topology evidence="1">Multi-pass membrane protein</topology>
    </subcellularLocation>
</comment>
<evidence type="ECO:0000256" key="7">
    <source>
        <dbReference type="ARBA" id="ARBA00023136"/>
    </source>
</evidence>
<keyword evidence="8 9" id="KW-0739">Sodium transport</keyword>
<dbReference type="PANTHER" id="PTHR10110:SF112">
    <property type="entry name" value="SODIUM_HYDROGEN EXCHANGER"/>
    <property type="match status" value="1"/>
</dbReference>
<name>A0A2G5SVE0_9PELO</name>
<dbReference type="GO" id="GO:0098719">
    <property type="term" value="P:sodium ion import across plasma membrane"/>
    <property type="evidence" value="ECO:0007669"/>
    <property type="project" value="TreeGrafter"/>
</dbReference>
<evidence type="ECO:0000256" key="4">
    <source>
        <dbReference type="ARBA" id="ARBA00022989"/>
    </source>
</evidence>
<evidence type="ECO:0000256" key="6">
    <source>
        <dbReference type="ARBA" id="ARBA00023065"/>
    </source>
</evidence>
<comment type="caution">
    <text evidence="13">The sequence shown here is derived from an EMBL/GenBank/DDBJ whole genome shotgun (WGS) entry which is preliminary data.</text>
</comment>
<dbReference type="NCBIfam" id="TIGR00840">
    <property type="entry name" value="b_cpa1"/>
    <property type="match status" value="1"/>
</dbReference>
<feature type="transmembrane region" description="Helical" evidence="11">
    <location>
        <begin position="247"/>
        <end position="267"/>
    </location>
</feature>
<feature type="domain" description="Cation/H+ exchanger transmembrane" evidence="12">
    <location>
        <begin position="172"/>
        <end position="567"/>
    </location>
</feature>
<keyword evidence="14" id="KW-1185">Reference proteome</keyword>
<dbReference type="GO" id="GO:0015386">
    <property type="term" value="F:potassium:proton antiporter activity"/>
    <property type="evidence" value="ECO:0007669"/>
    <property type="project" value="TreeGrafter"/>
</dbReference>
<evidence type="ECO:0000256" key="11">
    <source>
        <dbReference type="SAM" id="Phobius"/>
    </source>
</evidence>
<keyword evidence="7 11" id="KW-0472">Membrane</keyword>
<evidence type="ECO:0000256" key="2">
    <source>
        <dbReference type="ARBA" id="ARBA00022448"/>
    </source>
</evidence>
<feature type="transmembrane region" description="Helical" evidence="11">
    <location>
        <begin position="414"/>
        <end position="434"/>
    </location>
</feature>
<keyword evidence="5" id="KW-0915">Sodium</keyword>
<feature type="transmembrane region" description="Helical" evidence="11">
    <location>
        <begin position="349"/>
        <end position="380"/>
    </location>
</feature>
<dbReference type="PRINTS" id="PR01084">
    <property type="entry name" value="NAHEXCHNGR"/>
</dbReference>
<feature type="region of interest" description="Disordered" evidence="10">
    <location>
        <begin position="785"/>
        <end position="812"/>
    </location>
</feature>
<dbReference type="Proteomes" id="UP000230233">
    <property type="component" value="Chromosome X"/>
</dbReference>
<accession>A0A2G5SVE0</accession>
<dbReference type="Pfam" id="PF00999">
    <property type="entry name" value="Na_H_Exchanger"/>
    <property type="match status" value="1"/>
</dbReference>
<dbReference type="AlphaFoldDB" id="A0A2G5SVE0"/>
<feature type="transmembrane region" description="Helical" evidence="11">
    <location>
        <begin position="190"/>
        <end position="207"/>
    </location>
</feature>
<feature type="transmembrane region" description="Helical" evidence="11">
    <location>
        <begin position="58"/>
        <end position="80"/>
    </location>
</feature>
<dbReference type="PANTHER" id="PTHR10110">
    <property type="entry name" value="SODIUM/HYDROGEN EXCHANGER"/>
    <property type="match status" value="1"/>
</dbReference>
<evidence type="ECO:0000256" key="1">
    <source>
        <dbReference type="ARBA" id="ARBA00004141"/>
    </source>
</evidence>
<dbReference type="GO" id="GO:0015385">
    <property type="term" value="F:sodium:proton antiporter activity"/>
    <property type="evidence" value="ECO:0007669"/>
    <property type="project" value="InterPro"/>
</dbReference>
<dbReference type="InterPro" id="IPR006153">
    <property type="entry name" value="Cation/H_exchanger_TM"/>
</dbReference>
<feature type="transmembrane region" description="Helical" evidence="11">
    <location>
        <begin position="446"/>
        <end position="466"/>
    </location>
</feature>
<evidence type="ECO:0000259" key="12">
    <source>
        <dbReference type="Pfam" id="PF00999"/>
    </source>
</evidence>
<reference evidence="14" key="1">
    <citation type="submission" date="2017-10" db="EMBL/GenBank/DDBJ databases">
        <title>Rapid genome shrinkage in a self-fertile nematode reveals novel sperm competition proteins.</title>
        <authorList>
            <person name="Yin D."/>
            <person name="Schwarz E.M."/>
            <person name="Thomas C.G."/>
            <person name="Felde R.L."/>
            <person name="Korf I.F."/>
            <person name="Cutter A.D."/>
            <person name="Schartner C.M."/>
            <person name="Ralston E.J."/>
            <person name="Meyer B.J."/>
            <person name="Haag E.S."/>
        </authorList>
    </citation>
    <scope>NUCLEOTIDE SEQUENCE [LARGE SCALE GENOMIC DNA]</scope>
    <source>
        <strain evidence="14">JU1422</strain>
    </source>
</reference>
<keyword evidence="6 9" id="KW-0406">Ion transport</keyword>
<dbReference type="OrthoDB" id="196264at2759"/>
<keyword evidence="3 9" id="KW-0812">Transmembrane</keyword>
<comment type="similarity">
    <text evidence="9">Belongs to the monovalent cation:proton antiporter 1 (CPA1) transporter (TC 2.A.36) family.</text>
</comment>
<dbReference type="GO" id="GO:0005886">
    <property type="term" value="C:plasma membrane"/>
    <property type="evidence" value="ECO:0007669"/>
    <property type="project" value="TreeGrafter"/>
</dbReference>
<evidence type="ECO:0000256" key="9">
    <source>
        <dbReference type="RuleBase" id="RU003722"/>
    </source>
</evidence>
<keyword evidence="2 9" id="KW-0813">Transport</keyword>
<evidence type="ECO:0000313" key="13">
    <source>
        <dbReference type="EMBL" id="PIC18928.1"/>
    </source>
</evidence>
<evidence type="ECO:0000313" key="14">
    <source>
        <dbReference type="Proteomes" id="UP000230233"/>
    </source>
</evidence>
<sequence length="812" mass="90980">MNHLIEFAKIFLKREPDQFTSEDEKSCRVAEANLKLLPTDLLLLQEGHMVRNNPSRMLSMKASLIILVVFQFIFSVPLAAGKNGTLAEDLAEKLINYLPSQENISNIAAQKLENNNNDTSETDEGMEAEGEWVHDAPPEEIEEAKHLLDPVHVDFQHTYQPLAIVFLILLVTIAKPTLHWPVLRKLPESVVLMMYGVFMASAVKFGLKIDPGQLNTFMFFMVLLPAIVNDAGLSMQKKEFFFALPKILLFAVVGTVVTALLLAFTMWAIEGVFEFKPGFLHLFVFATLISAVDPVSVLSTFAELDVKKSLFILVFGESLCNDAVTIVLYRTSINVIKTSDATDESLTILAVVGSCLFQFFIVCGAGILCGMFVGFLGVFIMKNMVGHQMNQPIFQLFCPYLAYLLAETGHYSGILASIVCAAIMSYYMAANMCVEMEFAAFTFSKTGSSLSESCIFFYLGVSLVSYNHEFDYYFIAVTVLCCTLYRFIVTCSLSAFYNMFASKETRIPFADQLVVTHAGIRGAVCFGLVQIIDERIIPAKPYFVTTTLAMIFITSILQGCTIKFVMKCLKIPGDDGLKQKDTKALKWFYEFNDKYIKKWLTSENTYLPTDETFRTLGLPKAVSTALRIGERSHTDLTRHGEVSHTPAPSISRPTIAPFVDFSSIDDDRDQRSTGRRTPHRAVTRYSRHFIYALPNETADNYLTCPVSGSKRPTFDPNQLYHNQNTISNPGDVDRARCYNRRHNSMSGADSVELKNLNQKEPVAKKLSRTITSGTKQFVINPEEAIREESPAAIPKKRATFEDDEISKIDESE</sequence>
<feature type="transmembrane region" description="Helical" evidence="11">
    <location>
        <begin position="213"/>
        <end position="235"/>
    </location>
</feature>
<evidence type="ECO:0000256" key="10">
    <source>
        <dbReference type="SAM" id="MobiDB-lite"/>
    </source>
</evidence>
<evidence type="ECO:0000256" key="5">
    <source>
        <dbReference type="ARBA" id="ARBA00023053"/>
    </source>
</evidence>
<proteinExistence type="inferred from homology"/>
<dbReference type="InterPro" id="IPR004709">
    <property type="entry name" value="NaH_exchanger"/>
</dbReference>
<evidence type="ECO:0000256" key="8">
    <source>
        <dbReference type="ARBA" id="ARBA00023201"/>
    </source>
</evidence>
<protein>
    <recommendedName>
        <fullName evidence="9">Sodium/hydrogen exchanger</fullName>
    </recommendedName>
</protein>
<gene>
    <name evidence="13" type="primary">Cni-nhx-4</name>
    <name evidence="13" type="synonym">Cnig_chr_X.g24649</name>
    <name evidence="13" type="ORF">B9Z55_024649</name>
</gene>
<dbReference type="STRING" id="1611254.A0A2G5SVE0"/>